<proteinExistence type="predicted"/>
<name>A0A381NSK6_9ZZZZ</name>
<dbReference type="AlphaFoldDB" id="A0A381NSK6"/>
<protein>
    <recommendedName>
        <fullName evidence="2">Pyridoxamine 5'-phosphate oxidase putative domain-containing protein</fullName>
    </recommendedName>
</protein>
<evidence type="ECO:0008006" key="2">
    <source>
        <dbReference type="Google" id="ProtNLM"/>
    </source>
</evidence>
<dbReference type="InterPro" id="IPR012349">
    <property type="entry name" value="Split_barrel_FMN-bd"/>
</dbReference>
<dbReference type="Gene3D" id="2.30.110.10">
    <property type="entry name" value="Electron Transport, Fmn-binding Protein, Chain A"/>
    <property type="match status" value="1"/>
</dbReference>
<accession>A0A381NSK6</accession>
<reference evidence="1" key="1">
    <citation type="submission" date="2018-05" db="EMBL/GenBank/DDBJ databases">
        <authorList>
            <person name="Lanie J.A."/>
            <person name="Ng W.-L."/>
            <person name="Kazmierczak K.M."/>
            <person name="Andrzejewski T.M."/>
            <person name="Davidsen T.M."/>
            <person name="Wayne K.J."/>
            <person name="Tettelin H."/>
            <person name="Glass J.I."/>
            <person name="Rusch D."/>
            <person name="Podicherti R."/>
            <person name="Tsui H.-C.T."/>
            <person name="Winkler M.E."/>
        </authorList>
    </citation>
    <scope>NUCLEOTIDE SEQUENCE</scope>
</reference>
<evidence type="ECO:0000313" key="1">
    <source>
        <dbReference type="EMBL" id="SUZ56453.1"/>
    </source>
</evidence>
<gene>
    <name evidence="1" type="ORF">METZ01_LOCUS9307</name>
</gene>
<dbReference type="EMBL" id="UINC01000502">
    <property type="protein sequence ID" value="SUZ56453.1"/>
    <property type="molecule type" value="Genomic_DNA"/>
</dbReference>
<organism evidence="1">
    <name type="scientific">marine metagenome</name>
    <dbReference type="NCBI Taxonomy" id="408172"/>
    <lineage>
        <taxon>unclassified sequences</taxon>
        <taxon>metagenomes</taxon>
        <taxon>ecological metagenomes</taxon>
    </lineage>
</organism>
<dbReference type="SUPFAM" id="SSF50475">
    <property type="entry name" value="FMN-binding split barrel"/>
    <property type="match status" value="1"/>
</dbReference>
<sequence>MSIPVTGDDLTARLEEYGSACFLVTVGADGSPKVVHVPVLWDGEVLRCTPGAGTLRNLGDGGSATLVFPAPVPDAHSMLLDGTGRANGDVAVVSVDGGVLHRPVPVTPGDEVNC</sequence>